<evidence type="ECO:0000313" key="2">
    <source>
        <dbReference type="Proteomes" id="UP000001554"/>
    </source>
</evidence>
<dbReference type="Gene3D" id="1.25.40.10">
    <property type="entry name" value="Tetratricopeptide repeat domain"/>
    <property type="match status" value="1"/>
</dbReference>
<dbReference type="GeneID" id="118423454"/>
<dbReference type="Proteomes" id="UP000001554">
    <property type="component" value="Chromosome 9"/>
</dbReference>
<keyword evidence="1" id="KW-0812">Transmembrane</keyword>
<accession>A0A9J7MZT9</accession>
<dbReference type="OMA" id="PFNQAVQ"/>
<dbReference type="InterPro" id="IPR011990">
    <property type="entry name" value="TPR-like_helical_dom_sf"/>
</dbReference>
<reference evidence="2" key="1">
    <citation type="journal article" date="2020" name="Nat. Ecol. Evol.">
        <title>Deeply conserved synteny resolves early events in vertebrate evolution.</title>
        <authorList>
            <person name="Simakov O."/>
            <person name="Marletaz F."/>
            <person name="Yue J.X."/>
            <person name="O'Connell B."/>
            <person name="Jenkins J."/>
            <person name="Brandt A."/>
            <person name="Calef R."/>
            <person name="Tung C.H."/>
            <person name="Huang T.K."/>
            <person name="Schmutz J."/>
            <person name="Satoh N."/>
            <person name="Yu J.K."/>
            <person name="Putnam N.H."/>
            <person name="Green R.E."/>
            <person name="Rokhsar D.S."/>
        </authorList>
    </citation>
    <scope>NUCLEOTIDE SEQUENCE [LARGE SCALE GENOMIC DNA]</scope>
    <source>
        <strain evidence="2">S238N-H82</strain>
    </source>
</reference>
<dbReference type="OrthoDB" id="10032122at2759"/>
<keyword evidence="1" id="KW-0472">Membrane</keyword>
<keyword evidence="1" id="KW-1133">Transmembrane helix</keyword>
<keyword evidence="2" id="KW-1185">Reference proteome</keyword>
<feature type="transmembrane region" description="Helical" evidence="1">
    <location>
        <begin position="508"/>
        <end position="529"/>
    </location>
</feature>
<reference evidence="3" key="2">
    <citation type="submission" date="2025-08" db="UniProtKB">
        <authorList>
            <consortium name="RefSeq"/>
        </authorList>
    </citation>
    <scope>IDENTIFICATION</scope>
    <source>
        <strain evidence="3">S238N-H82</strain>
        <tissue evidence="3">Testes</tissue>
    </source>
</reference>
<dbReference type="RefSeq" id="XP_035687512.1">
    <property type="nucleotide sequence ID" value="XM_035831619.1"/>
</dbReference>
<sequence length="533" mass="61067">MILSDESSRSDRNDITASNITTWLIEMESSEGKDYSEPVADNTDSQLVPFNQAVQQYLPCAHQACTAVAVPYGPPPVYNVYNISNPVGIQIQSEGSSMTVDGKDVAKKVESTKHTATQTVPEFFCRENDGGTQVKEELLGRKHAYGGARGKTERRVKDKEQDMGFKNGRLCMFKRMPRQGTFGDKKLEGECQTIISHMEILEEEGKWHNYDRFYRRVCSHFAENPDILIRIVLENIVAAYYRNDLADGQQSILRVQELIFQTQDPHHHQAHMLYLKSALFRKEKKYKEAENAIALAQQGLDQLQVGRDTGEIWYNVAALFAQVLNEECTDLEISTSDFQDHATEAFQYAIQHYRQGGEEDESCRNKLRRAHIRHAMSLLGCWSEVRSANRSDDVTEDDLRQAGDSLDEVEKNLWDGIPNRMRYYWHLARSDLFRYRNRRQRALEMAEEALEIAKSSKFPSEVQFAEGRVELLSKLISNNSKGRKSDPMFEETFGDDDITTYNCNKRNIVLAFISIAALCLAVCVQYLLYDQQI</sequence>
<evidence type="ECO:0000256" key="1">
    <source>
        <dbReference type="SAM" id="Phobius"/>
    </source>
</evidence>
<organism evidence="2 3">
    <name type="scientific">Branchiostoma floridae</name>
    <name type="common">Florida lancelet</name>
    <name type="synonym">Amphioxus</name>
    <dbReference type="NCBI Taxonomy" id="7739"/>
    <lineage>
        <taxon>Eukaryota</taxon>
        <taxon>Metazoa</taxon>
        <taxon>Chordata</taxon>
        <taxon>Cephalochordata</taxon>
        <taxon>Leptocardii</taxon>
        <taxon>Amphioxiformes</taxon>
        <taxon>Branchiostomatidae</taxon>
        <taxon>Branchiostoma</taxon>
    </lineage>
</organism>
<dbReference type="KEGG" id="bfo:118423454"/>
<name>A0A9J7MZT9_BRAFL</name>
<dbReference type="AlphaFoldDB" id="A0A9J7MZT9"/>
<gene>
    <name evidence="3" type="primary">LOC118423454</name>
</gene>
<evidence type="ECO:0000313" key="3">
    <source>
        <dbReference type="RefSeq" id="XP_035687512.1"/>
    </source>
</evidence>
<protein>
    <submittedName>
        <fullName evidence="3">Uncharacterized protein LOC118423454 isoform X1</fullName>
    </submittedName>
</protein>
<proteinExistence type="predicted"/>